<dbReference type="KEGG" id="goy:GLS_c13160"/>
<dbReference type="Pfam" id="PF21722">
    <property type="entry name" value="Gly_rich_2"/>
    <property type="match status" value="1"/>
</dbReference>
<dbReference type="InterPro" id="IPR049304">
    <property type="entry name" value="Gly_rich_dom"/>
</dbReference>
<evidence type="ECO:0000259" key="1">
    <source>
        <dbReference type="Pfam" id="PF21722"/>
    </source>
</evidence>
<name>A0A067Z3Y3_GLUOY</name>
<organism evidence="2 3">
    <name type="scientific">Gluconobacter oxydans DSM 3504</name>
    <dbReference type="NCBI Taxonomy" id="1288313"/>
    <lineage>
        <taxon>Bacteria</taxon>
        <taxon>Pseudomonadati</taxon>
        <taxon>Pseudomonadota</taxon>
        <taxon>Alphaproteobacteria</taxon>
        <taxon>Acetobacterales</taxon>
        <taxon>Acetobacteraceae</taxon>
        <taxon>Gluconobacter</taxon>
    </lineage>
</organism>
<evidence type="ECO:0000313" key="3">
    <source>
        <dbReference type="Proteomes" id="UP000031656"/>
    </source>
</evidence>
<reference evidence="2 3" key="1">
    <citation type="journal article" date="2015" name="Appl. Microbiol. Biotechnol.">
        <title>The consequence of an additional NADH dehydrogenase paralog on the growth of Gluconobacter oxydans DSM3504.</title>
        <authorList>
            <person name="Kostner D."/>
            <person name="Luchterhand B."/>
            <person name="Junker A."/>
            <person name="Volland S."/>
            <person name="Daniel R."/>
            <person name="Buchs J."/>
            <person name="Liebl W."/>
            <person name="Ehrenreich A."/>
        </authorList>
    </citation>
    <scope>NUCLEOTIDE SEQUENCE [LARGE SCALE GENOMIC DNA]</scope>
    <source>
        <strain evidence="2">DSM 3504</strain>
    </source>
</reference>
<dbReference type="HOGENOM" id="CLU_658297_0_0_5"/>
<proteinExistence type="predicted"/>
<dbReference type="RefSeq" id="WP_041111642.1">
    <property type="nucleotide sequence ID" value="NZ_CP004373.1"/>
</dbReference>
<protein>
    <recommendedName>
        <fullName evidence="1">Glycine-rich domain-containing protein</fullName>
    </recommendedName>
</protein>
<dbReference type="Proteomes" id="UP000031656">
    <property type="component" value="Chromosome"/>
</dbReference>
<gene>
    <name evidence="2" type="ORF">GLS_c13160</name>
</gene>
<evidence type="ECO:0000313" key="2">
    <source>
        <dbReference type="EMBL" id="AHK71213.1"/>
    </source>
</evidence>
<dbReference type="AlphaFoldDB" id="A0A067Z3Y3"/>
<feature type="domain" description="Glycine-rich" evidence="1">
    <location>
        <begin position="226"/>
        <end position="416"/>
    </location>
</feature>
<accession>A0A067Z3Y3</accession>
<dbReference type="GeneID" id="56905544"/>
<sequence length="418" mass="40733">MDRAIVYAGSIPLDTDLLRAGRYTKAAFGNLASMLYGPNVMAASGLGYSASSSDLSLTVEAGSILAPGVMDATSLGGNGGGLAADTTALTCQYISTTSQTVTLPGSGNTYTVYAVCFEQDADPTVLPFFNASNPSQTQAGIQNDGGALPVRRAGVISLVAAANPPSAPTGGCVVALYTIAVPQGASNLSGVSVQPGQVFWPTIPELATQALLKACTEPMTLVTVNGSVSVPAWASRVELRVIGGGGGGAASQSMTTAGAFSGAGGGGGGDAWGIYAVSPTQGNGLAITVGSGGGSEQTGGTSLVSYNGQTLLQAEGGQGGTFYSTTGSAGGVGGNASGGTIWNQSGTSGGDGQCNAYTFSGYGGDGPWGGAGRCGNQGGRLATRYGAGGGGSYSATAEGVSSSGGTGFQGCVLYRFLP</sequence>
<dbReference type="EMBL" id="CP004373">
    <property type="protein sequence ID" value="AHK71213.1"/>
    <property type="molecule type" value="Genomic_DNA"/>
</dbReference>